<evidence type="ECO:0000313" key="2">
    <source>
        <dbReference type="Proteomes" id="UP001373159"/>
    </source>
</evidence>
<sequence>MKVSGWAATDKVAMCLVNSWLRESGEVAGVKKLAAYLGCSYQTVYRMLKYEGHPLTLAQFEAVCQYFKKDPMTESLKVFSKTNAPTVATDDATRTDEISRWTRRQLQKVELADDVLRVVRKYGKEADRA</sequence>
<dbReference type="EMBL" id="JBANBB010000001">
    <property type="protein sequence ID" value="MEK0305979.1"/>
    <property type="molecule type" value="Genomic_DNA"/>
</dbReference>
<evidence type="ECO:0000313" key="1">
    <source>
        <dbReference type="EMBL" id="MEK0305979.1"/>
    </source>
</evidence>
<reference evidence="1 2" key="1">
    <citation type="submission" date="2024-02" db="EMBL/GenBank/DDBJ databases">
        <title>Bifidobacterium honeyensis sp. nov., isolated from the comb honey.</title>
        <authorList>
            <person name="Liu W."/>
            <person name="Li Y."/>
        </authorList>
    </citation>
    <scope>NUCLEOTIDE SEQUENCE [LARGE SCALE GENOMIC DNA]</scope>
    <source>
        <strain evidence="1 2">IMAU50988</strain>
    </source>
</reference>
<keyword evidence="2" id="KW-1185">Reference proteome</keyword>
<name>A0ABU8ZN19_9BIFI</name>
<protein>
    <recommendedName>
        <fullName evidence="3">XRE family transcriptional regulator</fullName>
    </recommendedName>
</protein>
<organism evidence="1 2">
    <name type="scientific">Bifidobacterium favimelis</name>
    <dbReference type="NCBI Taxonomy" id="3122979"/>
    <lineage>
        <taxon>Bacteria</taxon>
        <taxon>Bacillati</taxon>
        <taxon>Actinomycetota</taxon>
        <taxon>Actinomycetes</taxon>
        <taxon>Bifidobacteriales</taxon>
        <taxon>Bifidobacteriaceae</taxon>
        <taxon>Bifidobacterium</taxon>
    </lineage>
</organism>
<dbReference type="Proteomes" id="UP001373159">
    <property type="component" value="Unassembled WGS sequence"/>
</dbReference>
<proteinExistence type="predicted"/>
<gene>
    <name evidence="1" type="ORF">V8P97_00580</name>
</gene>
<accession>A0ABU8ZN19</accession>
<comment type="caution">
    <text evidence="1">The sequence shown here is derived from an EMBL/GenBank/DDBJ whole genome shotgun (WGS) entry which is preliminary data.</text>
</comment>
<dbReference type="RefSeq" id="WP_340468526.1">
    <property type="nucleotide sequence ID" value="NZ_JBANBB010000001.1"/>
</dbReference>
<evidence type="ECO:0008006" key="3">
    <source>
        <dbReference type="Google" id="ProtNLM"/>
    </source>
</evidence>